<comment type="caution">
    <text evidence="2">The sequence shown here is derived from an EMBL/GenBank/DDBJ whole genome shotgun (WGS) entry which is preliminary data.</text>
</comment>
<name>A0ABQ6M4C8_9STRA</name>
<feature type="transmembrane region" description="Helical" evidence="1">
    <location>
        <begin position="152"/>
        <end position="175"/>
    </location>
</feature>
<feature type="transmembrane region" description="Helical" evidence="1">
    <location>
        <begin position="106"/>
        <end position="132"/>
    </location>
</feature>
<sequence length="432" mass="48352">MIHVCRGQLHYGDWGRVWENNEDCDPGPTSERSGYVIGGAASCADPEFGGEYGRWKTCNRVWVDENGEPDFEGEEEFTAWRCSCHPLMALIGEDCGEVGELQVGALLVGFGAVALLFLYTFLRGLWLVYYMLRLSNGRLNSALHEFDLYINASLGVTIVSLAEGLMSLGLAWISVAEKSKRLRTKSSKRLNRMKWGTRVFMVCLAVVVFGFMWDDRAIDTAYIGMALCIILLPVLVYGGRQLRLLFGQKSAAENATTTGKTRERLSTGTMERTTMDAPPSRKITNIVRRRKSAAEREQVVHYDLNTVTKQTYLGIAAWMITFVFSAFWMFRTVDGINNTGVTRWEGTEGTACFTALGVSIWGTMWTVLSFFFKANTKSITKLKQRDAGRVPMTEITNVMQANKTVTGAERKWTKTADEIDEEDDVEKGAVVI</sequence>
<organism evidence="2 3">
    <name type="scientific">Tetraparma gracilis</name>
    <dbReference type="NCBI Taxonomy" id="2962635"/>
    <lineage>
        <taxon>Eukaryota</taxon>
        <taxon>Sar</taxon>
        <taxon>Stramenopiles</taxon>
        <taxon>Ochrophyta</taxon>
        <taxon>Bolidophyceae</taxon>
        <taxon>Parmales</taxon>
        <taxon>Triparmaceae</taxon>
        <taxon>Tetraparma</taxon>
    </lineage>
</organism>
<keyword evidence="1" id="KW-0472">Membrane</keyword>
<feature type="transmembrane region" description="Helical" evidence="1">
    <location>
        <begin position="311"/>
        <end position="330"/>
    </location>
</feature>
<accession>A0ABQ6M4C8</accession>
<keyword evidence="3" id="KW-1185">Reference proteome</keyword>
<feature type="transmembrane region" description="Helical" evidence="1">
    <location>
        <begin position="219"/>
        <end position="239"/>
    </location>
</feature>
<keyword evidence="1" id="KW-0812">Transmembrane</keyword>
<proteinExistence type="predicted"/>
<gene>
    <name evidence="2" type="ORF">TeGR_g4318</name>
</gene>
<evidence type="ECO:0000313" key="2">
    <source>
        <dbReference type="EMBL" id="GMI19241.1"/>
    </source>
</evidence>
<evidence type="ECO:0000256" key="1">
    <source>
        <dbReference type="SAM" id="Phobius"/>
    </source>
</evidence>
<protein>
    <submittedName>
        <fullName evidence="2">Uncharacterized protein</fullName>
    </submittedName>
</protein>
<keyword evidence="1" id="KW-1133">Transmembrane helix</keyword>
<feature type="transmembrane region" description="Helical" evidence="1">
    <location>
        <begin position="195"/>
        <end position="213"/>
    </location>
</feature>
<evidence type="ECO:0000313" key="3">
    <source>
        <dbReference type="Proteomes" id="UP001165060"/>
    </source>
</evidence>
<feature type="transmembrane region" description="Helical" evidence="1">
    <location>
        <begin position="350"/>
        <end position="372"/>
    </location>
</feature>
<dbReference type="EMBL" id="BRYB01002424">
    <property type="protein sequence ID" value="GMI19241.1"/>
    <property type="molecule type" value="Genomic_DNA"/>
</dbReference>
<dbReference type="Proteomes" id="UP001165060">
    <property type="component" value="Unassembled WGS sequence"/>
</dbReference>
<reference evidence="2 3" key="1">
    <citation type="journal article" date="2023" name="Commun. Biol.">
        <title>Genome analysis of Parmales, the sister group of diatoms, reveals the evolutionary specialization of diatoms from phago-mixotrophs to photoautotrophs.</title>
        <authorList>
            <person name="Ban H."/>
            <person name="Sato S."/>
            <person name="Yoshikawa S."/>
            <person name="Yamada K."/>
            <person name="Nakamura Y."/>
            <person name="Ichinomiya M."/>
            <person name="Sato N."/>
            <person name="Blanc-Mathieu R."/>
            <person name="Endo H."/>
            <person name="Kuwata A."/>
            <person name="Ogata H."/>
        </authorList>
    </citation>
    <scope>NUCLEOTIDE SEQUENCE [LARGE SCALE GENOMIC DNA]</scope>
</reference>